<sequence length="697" mass="77819">MSEEINSDIVDFGEDANDTEEDARVVDSVDLRNEEDDGNKFGEKIPSSLTSETQDLNKNQVKYEDEEDDDYDEENPPEDLPSQWEGDDGLDASELEVERFCQPKEAVLIEDLTEHFRQRRVIVYPLRLSDLSHPIFIECIERSCSFQTNFTLCRRPLQDNEVSFVGLFFSQSLTSEVLSILIQIGGYFIQVNNPRTRGSGWVEINTRGEKFIADWVKMNSTALCQIPTTLKNLITIKNVPEELGSEQIRSSFSNASDVIIAHNKKKSVEKNRLVRTGFLFFDSEIRGLMKMKRRYRIMCQVRGLKTILKDLSVSKNFTDNQVNKINMVISNCRNLILTDNRIRASLGLPLHTFSDLKRIQSVRESIPKEYNWLSTVSGFDNEAGTDRNWKESSVGSNGGVGGGGGGKRRGFGGGGGGSNRRFNDTRKKWNDRRRASPARRDDYRDRPRGGSRLLEATSRVEEIAAKIARITNSMGLPRQQDSNNPQLSSLSSLMKNLSGYDALKAVLSGNAPLPDQGEMGMMGPSWRGPKNDLSEPDASANLNSFAGGGSGSSNLGPAEVMSPMDAPAKKLENANANKGVGSSWQISSQTSSSNSRWITKSNQPVNNPNQPSASTSTPFQTQQQQPPYHQQHLDQQQQQQYYPYDNNYGYNNQYNYGAAGFPPNFGFPGFGGFPNNPPPPPSNKSGWAYNYPQWGNK</sequence>
<evidence type="ECO:0000313" key="3">
    <source>
        <dbReference type="EnsemblMetazoa" id="HelroP167085"/>
    </source>
</evidence>
<dbReference type="EMBL" id="KB095858">
    <property type="protein sequence ID" value="ESO10582.1"/>
    <property type="molecule type" value="Genomic_DNA"/>
</dbReference>
<dbReference type="EnsemblMetazoa" id="HelroT167085">
    <property type="protein sequence ID" value="HelroP167085"/>
    <property type="gene ID" value="HelroG167085"/>
</dbReference>
<accession>T1EZ03</accession>
<evidence type="ECO:0000313" key="2">
    <source>
        <dbReference type="EMBL" id="ESO10582.1"/>
    </source>
</evidence>
<feature type="compositionally biased region" description="Polar residues" evidence="1">
    <location>
        <begin position="612"/>
        <end position="621"/>
    </location>
</feature>
<protein>
    <submittedName>
        <fullName evidence="2 3">Uncharacterized protein</fullName>
    </submittedName>
</protein>
<dbReference type="RefSeq" id="XP_009010851.1">
    <property type="nucleotide sequence ID" value="XM_009012603.1"/>
</dbReference>
<feature type="compositionally biased region" description="Acidic residues" evidence="1">
    <location>
        <begin position="64"/>
        <end position="77"/>
    </location>
</feature>
<reference evidence="2 4" key="2">
    <citation type="journal article" date="2013" name="Nature">
        <title>Insights into bilaterian evolution from three spiralian genomes.</title>
        <authorList>
            <person name="Simakov O."/>
            <person name="Marletaz F."/>
            <person name="Cho S.J."/>
            <person name="Edsinger-Gonzales E."/>
            <person name="Havlak P."/>
            <person name="Hellsten U."/>
            <person name="Kuo D.H."/>
            <person name="Larsson T."/>
            <person name="Lv J."/>
            <person name="Arendt D."/>
            <person name="Savage R."/>
            <person name="Osoegawa K."/>
            <person name="de Jong P."/>
            <person name="Grimwood J."/>
            <person name="Chapman J.A."/>
            <person name="Shapiro H."/>
            <person name="Aerts A."/>
            <person name="Otillar R.P."/>
            <person name="Terry A.Y."/>
            <person name="Boore J.L."/>
            <person name="Grigoriev I.V."/>
            <person name="Lindberg D.R."/>
            <person name="Seaver E.C."/>
            <person name="Weisblat D.A."/>
            <person name="Putnam N.H."/>
            <person name="Rokhsar D.S."/>
        </authorList>
    </citation>
    <scope>NUCLEOTIDE SEQUENCE</scope>
</reference>
<dbReference type="AlphaFoldDB" id="T1EZ03"/>
<name>T1EZ03_HELRO</name>
<feature type="region of interest" description="Disordered" evidence="1">
    <location>
        <begin position="666"/>
        <end position="697"/>
    </location>
</feature>
<proteinExistence type="predicted"/>
<feature type="compositionally biased region" description="Basic and acidic residues" evidence="1">
    <location>
        <begin position="22"/>
        <end position="43"/>
    </location>
</feature>
<feature type="compositionally biased region" description="Acidic residues" evidence="1">
    <location>
        <begin position="1"/>
        <end position="21"/>
    </location>
</feature>
<feature type="compositionally biased region" description="Low complexity" evidence="1">
    <location>
        <begin position="622"/>
        <end position="637"/>
    </location>
</feature>
<dbReference type="GeneID" id="20201803"/>
<feature type="region of interest" description="Disordered" evidence="1">
    <location>
        <begin position="514"/>
        <end position="562"/>
    </location>
</feature>
<gene>
    <name evidence="3" type="primary">20201803</name>
    <name evidence="2" type="ORF">HELRODRAFT_167085</name>
</gene>
<evidence type="ECO:0000313" key="4">
    <source>
        <dbReference type="Proteomes" id="UP000015101"/>
    </source>
</evidence>
<feature type="compositionally biased region" description="Gly residues" evidence="1">
    <location>
        <begin position="396"/>
        <end position="418"/>
    </location>
</feature>
<dbReference type="KEGG" id="hro:HELRODRAFT_167085"/>
<feature type="region of interest" description="Disordered" evidence="1">
    <location>
        <begin position="577"/>
        <end position="637"/>
    </location>
</feature>
<feature type="compositionally biased region" description="Basic and acidic residues" evidence="1">
    <location>
        <begin position="421"/>
        <end position="448"/>
    </location>
</feature>
<evidence type="ECO:0000256" key="1">
    <source>
        <dbReference type="SAM" id="MobiDB-lite"/>
    </source>
</evidence>
<feature type="region of interest" description="Disordered" evidence="1">
    <location>
        <begin position="1"/>
        <end position="88"/>
    </location>
</feature>
<dbReference type="EMBL" id="AMQM01002650">
    <property type="status" value="NOT_ANNOTATED_CDS"/>
    <property type="molecule type" value="Genomic_DNA"/>
</dbReference>
<dbReference type="CTD" id="20201803"/>
<organism evidence="3 4">
    <name type="scientific">Helobdella robusta</name>
    <name type="common">Californian leech</name>
    <dbReference type="NCBI Taxonomy" id="6412"/>
    <lineage>
        <taxon>Eukaryota</taxon>
        <taxon>Metazoa</taxon>
        <taxon>Spiralia</taxon>
        <taxon>Lophotrochozoa</taxon>
        <taxon>Annelida</taxon>
        <taxon>Clitellata</taxon>
        <taxon>Hirudinea</taxon>
        <taxon>Rhynchobdellida</taxon>
        <taxon>Glossiphoniidae</taxon>
        <taxon>Helobdella</taxon>
    </lineage>
</organism>
<dbReference type="HOGENOM" id="CLU_395526_0_0_1"/>
<feature type="region of interest" description="Disordered" evidence="1">
    <location>
        <begin position="384"/>
        <end position="457"/>
    </location>
</feature>
<dbReference type="InParanoid" id="T1EZ03"/>
<reference evidence="3" key="3">
    <citation type="submission" date="2015-06" db="UniProtKB">
        <authorList>
            <consortium name="EnsemblMetazoa"/>
        </authorList>
    </citation>
    <scope>IDENTIFICATION</scope>
</reference>
<feature type="compositionally biased region" description="Polar residues" evidence="1">
    <location>
        <begin position="47"/>
        <end position="60"/>
    </location>
</feature>
<dbReference type="Proteomes" id="UP000015101">
    <property type="component" value="Unassembled WGS sequence"/>
</dbReference>
<keyword evidence="4" id="KW-1185">Reference proteome</keyword>
<feature type="compositionally biased region" description="Low complexity" evidence="1">
    <location>
        <begin position="582"/>
        <end position="611"/>
    </location>
</feature>
<reference evidence="4" key="1">
    <citation type="submission" date="2012-12" db="EMBL/GenBank/DDBJ databases">
        <authorList>
            <person name="Hellsten U."/>
            <person name="Grimwood J."/>
            <person name="Chapman J.A."/>
            <person name="Shapiro H."/>
            <person name="Aerts A."/>
            <person name="Otillar R.P."/>
            <person name="Terry A.Y."/>
            <person name="Boore J.L."/>
            <person name="Simakov O."/>
            <person name="Marletaz F."/>
            <person name="Cho S.-J."/>
            <person name="Edsinger-Gonzales E."/>
            <person name="Havlak P."/>
            <person name="Kuo D.-H."/>
            <person name="Larsson T."/>
            <person name="Lv J."/>
            <person name="Arendt D."/>
            <person name="Savage R."/>
            <person name="Osoegawa K."/>
            <person name="de Jong P."/>
            <person name="Lindberg D.R."/>
            <person name="Seaver E.C."/>
            <person name="Weisblat D.A."/>
            <person name="Putnam N.H."/>
            <person name="Grigoriev I.V."/>
            <person name="Rokhsar D.S."/>
        </authorList>
    </citation>
    <scope>NUCLEOTIDE SEQUENCE</scope>
</reference>